<reference evidence="1 2" key="1">
    <citation type="submission" date="2020-08" db="EMBL/GenBank/DDBJ databases">
        <title>Genomic Encyclopedia of Type Strains, Phase IV (KMG-IV): sequencing the most valuable type-strain genomes for metagenomic binning, comparative biology and taxonomic classification.</title>
        <authorList>
            <person name="Goeker M."/>
        </authorList>
    </citation>
    <scope>NUCLEOTIDE SEQUENCE [LARGE SCALE GENOMIC DNA]</scope>
    <source>
        <strain evidence="1 2">DSM 44197</strain>
    </source>
</reference>
<proteinExistence type="predicted"/>
<dbReference type="EMBL" id="JACJIA010000013">
    <property type="protein sequence ID" value="MBA8955795.1"/>
    <property type="molecule type" value="Genomic_DNA"/>
</dbReference>
<organism evidence="1 2">
    <name type="scientific">Actinomadura namibiensis</name>
    <dbReference type="NCBI Taxonomy" id="182080"/>
    <lineage>
        <taxon>Bacteria</taxon>
        <taxon>Bacillati</taxon>
        <taxon>Actinomycetota</taxon>
        <taxon>Actinomycetes</taxon>
        <taxon>Streptosporangiales</taxon>
        <taxon>Thermomonosporaceae</taxon>
        <taxon>Actinomadura</taxon>
    </lineage>
</organism>
<dbReference type="GO" id="GO:0003677">
    <property type="term" value="F:DNA binding"/>
    <property type="evidence" value="ECO:0007669"/>
    <property type="project" value="UniProtKB-KW"/>
</dbReference>
<evidence type="ECO:0000313" key="1">
    <source>
        <dbReference type="EMBL" id="MBA8955795.1"/>
    </source>
</evidence>
<keyword evidence="1" id="KW-0238">DNA-binding</keyword>
<accession>A0A7W3QQK2</accession>
<protein>
    <submittedName>
        <fullName evidence="1">DNA-binding transcriptional ArsR family regulator</fullName>
    </submittedName>
</protein>
<evidence type="ECO:0000313" key="2">
    <source>
        <dbReference type="Proteomes" id="UP000572680"/>
    </source>
</evidence>
<gene>
    <name evidence="1" type="ORF">HNR61_007477</name>
</gene>
<keyword evidence="2" id="KW-1185">Reference proteome</keyword>
<dbReference type="InterPro" id="IPR036388">
    <property type="entry name" value="WH-like_DNA-bd_sf"/>
</dbReference>
<dbReference type="Gene3D" id="1.10.10.10">
    <property type="entry name" value="Winged helix-like DNA-binding domain superfamily/Winged helix DNA-binding domain"/>
    <property type="match status" value="1"/>
</dbReference>
<comment type="caution">
    <text evidence="1">The sequence shown here is derived from an EMBL/GenBank/DDBJ whole genome shotgun (WGS) entry which is preliminary data.</text>
</comment>
<dbReference type="Proteomes" id="UP000572680">
    <property type="component" value="Unassembled WGS sequence"/>
</dbReference>
<sequence>MLAEAGWVSAERHGYHVYYRLVRDARGRITDALGGLLV</sequence>
<dbReference type="AlphaFoldDB" id="A0A7W3QQK2"/>
<name>A0A7W3QQK2_ACTNM</name>